<keyword evidence="8" id="KW-0408">Iron</keyword>
<evidence type="ECO:0000256" key="3">
    <source>
        <dbReference type="ARBA" id="ARBA00012669"/>
    </source>
</evidence>
<dbReference type="GO" id="GO:0005829">
    <property type="term" value="C:cytosol"/>
    <property type="evidence" value="ECO:0007669"/>
    <property type="project" value="TreeGrafter"/>
</dbReference>
<dbReference type="Gene3D" id="3.40.50.10800">
    <property type="entry name" value="NadA-like"/>
    <property type="match status" value="3"/>
</dbReference>
<comment type="caution">
    <text evidence="10">The sequence shown here is derived from an EMBL/GenBank/DDBJ whole genome shotgun (WGS) entry which is preliminary data.</text>
</comment>
<name>A0A2S4JU22_9SPIO</name>
<dbReference type="GO" id="GO:0008987">
    <property type="term" value="F:quinolinate synthetase A activity"/>
    <property type="evidence" value="ECO:0007669"/>
    <property type="project" value="InterPro"/>
</dbReference>
<dbReference type="GO" id="GO:0046872">
    <property type="term" value="F:metal ion binding"/>
    <property type="evidence" value="ECO:0007669"/>
    <property type="project" value="UniProtKB-KW"/>
</dbReference>
<evidence type="ECO:0000256" key="8">
    <source>
        <dbReference type="ARBA" id="ARBA00023004"/>
    </source>
</evidence>
<evidence type="ECO:0000256" key="2">
    <source>
        <dbReference type="ARBA" id="ARBA00005065"/>
    </source>
</evidence>
<evidence type="ECO:0000313" key="11">
    <source>
        <dbReference type="Proteomes" id="UP000237350"/>
    </source>
</evidence>
<dbReference type="PANTHER" id="PTHR30573">
    <property type="entry name" value="QUINOLINATE SYNTHETASE A"/>
    <property type="match status" value="1"/>
</dbReference>
<dbReference type="UniPathway" id="UPA00253">
    <property type="reaction ID" value="UER00327"/>
</dbReference>
<protein>
    <recommendedName>
        <fullName evidence="3">quinolinate synthase</fullName>
        <ecNumber evidence="3">2.5.1.72</ecNumber>
    </recommendedName>
</protein>
<evidence type="ECO:0000256" key="5">
    <source>
        <dbReference type="ARBA" id="ARBA00022642"/>
    </source>
</evidence>
<keyword evidence="6" id="KW-0808">Transferase</keyword>
<evidence type="ECO:0000313" key="10">
    <source>
        <dbReference type="EMBL" id="POR03024.1"/>
    </source>
</evidence>
<gene>
    <name evidence="10" type="ORF">AU468_05560</name>
</gene>
<dbReference type="PANTHER" id="PTHR30573:SF0">
    <property type="entry name" value="QUINOLINATE SYNTHASE, CHLOROPLASTIC"/>
    <property type="match status" value="1"/>
</dbReference>
<comment type="pathway">
    <text evidence="2">Cofactor biosynthesis; NAD(+) biosynthesis; quinolinate from iminoaspartate: step 1/1.</text>
</comment>
<evidence type="ECO:0000256" key="4">
    <source>
        <dbReference type="ARBA" id="ARBA00022485"/>
    </source>
</evidence>
<keyword evidence="7" id="KW-0479">Metal-binding</keyword>
<keyword evidence="11" id="KW-1185">Reference proteome</keyword>
<dbReference type="RefSeq" id="WP_181015389.1">
    <property type="nucleotide sequence ID" value="NZ_LPWH01000055.1"/>
</dbReference>
<evidence type="ECO:0000256" key="6">
    <source>
        <dbReference type="ARBA" id="ARBA00022679"/>
    </source>
</evidence>
<dbReference type="AlphaFoldDB" id="A0A2S4JU22"/>
<sequence length="356" mass="38892">MERVEDQGTALFDILDVKERLGSRLLIPAHFYVASDVVDLADCVGDSYKLAVDVSRNDAEFIVFCGVRFMAEGARVLAGDHQRVLMPETAAGCPMADMIDAATARDVLTRLQNASSRPIVPVVYMNSDTATKGLCGEQGGAVCTSSNATSILRHYLDQGQSVFFFPDYHLGSNVAGALGIPPEQIVRVSRETPEPDCSGQEEPRLFLWDGHCPVHVAFTPRDVKLLREANPGARVMVHPECDASVVALADSWGSTREIRDAVAESPRGSSWIIGTELNFVKTLARDNPDKRVIPLKASLCRNMAKVTVANTARAVRSVEEFLQGTGELFQEVRVDPLLVRDARRALEKMIAIVERG</sequence>
<evidence type="ECO:0000256" key="1">
    <source>
        <dbReference type="ARBA" id="ARBA00001966"/>
    </source>
</evidence>
<evidence type="ECO:0000256" key="9">
    <source>
        <dbReference type="ARBA" id="ARBA00023014"/>
    </source>
</evidence>
<dbReference type="Proteomes" id="UP000237350">
    <property type="component" value="Unassembled WGS sequence"/>
</dbReference>
<organism evidence="10 11">
    <name type="scientific">Alkalispirochaeta sphaeroplastigenens</name>
    <dbReference type="NCBI Taxonomy" id="1187066"/>
    <lineage>
        <taxon>Bacteria</taxon>
        <taxon>Pseudomonadati</taxon>
        <taxon>Spirochaetota</taxon>
        <taxon>Spirochaetia</taxon>
        <taxon>Spirochaetales</taxon>
        <taxon>Spirochaetaceae</taxon>
        <taxon>Alkalispirochaeta</taxon>
    </lineage>
</organism>
<evidence type="ECO:0000256" key="7">
    <source>
        <dbReference type="ARBA" id="ARBA00022723"/>
    </source>
</evidence>
<proteinExistence type="predicted"/>
<comment type="cofactor">
    <cofactor evidence="1">
        <name>[4Fe-4S] cluster</name>
        <dbReference type="ChEBI" id="CHEBI:49883"/>
    </cofactor>
</comment>
<dbReference type="SUPFAM" id="SSF142754">
    <property type="entry name" value="NadA-like"/>
    <property type="match status" value="1"/>
</dbReference>
<keyword evidence="9" id="KW-0411">Iron-sulfur</keyword>
<reference evidence="11" key="1">
    <citation type="submission" date="2015-12" db="EMBL/GenBank/DDBJ databases">
        <authorList>
            <person name="Lodha T.D."/>
            <person name="Chintalapati S."/>
            <person name="Chintalapati V.R."/>
            <person name="Sravanthi T."/>
        </authorList>
    </citation>
    <scope>NUCLEOTIDE SEQUENCE [LARGE SCALE GENOMIC DNA]</scope>
    <source>
        <strain evidence="11">JC133</strain>
    </source>
</reference>
<dbReference type="Pfam" id="PF02445">
    <property type="entry name" value="NadA"/>
    <property type="match status" value="1"/>
</dbReference>
<accession>A0A2S4JU22</accession>
<dbReference type="EC" id="2.5.1.72" evidence="3"/>
<dbReference type="InterPro" id="IPR036094">
    <property type="entry name" value="NadA_sf"/>
</dbReference>
<keyword evidence="4" id="KW-0004">4Fe-4S</keyword>
<dbReference type="GO" id="GO:0051539">
    <property type="term" value="F:4 iron, 4 sulfur cluster binding"/>
    <property type="evidence" value="ECO:0007669"/>
    <property type="project" value="UniProtKB-KW"/>
</dbReference>
<keyword evidence="5" id="KW-0662">Pyridine nucleotide biosynthesis</keyword>
<dbReference type="EMBL" id="LPWH01000055">
    <property type="protein sequence ID" value="POR03024.1"/>
    <property type="molecule type" value="Genomic_DNA"/>
</dbReference>
<dbReference type="GO" id="GO:0034628">
    <property type="term" value="P:'de novo' NAD+ biosynthetic process from L-aspartate"/>
    <property type="evidence" value="ECO:0007669"/>
    <property type="project" value="TreeGrafter"/>
</dbReference>
<dbReference type="InterPro" id="IPR003473">
    <property type="entry name" value="NadA"/>
</dbReference>